<feature type="domain" description="Gfo/Idh/MocA-like oxidoreductase C-terminal" evidence="1">
    <location>
        <begin position="48"/>
        <end position="102"/>
    </location>
</feature>
<reference evidence="2" key="1">
    <citation type="journal article" date="2015" name="Nature">
        <title>Complex archaea that bridge the gap between prokaryotes and eukaryotes.</title>
        <authorList>
            <person name="Spang A."/>
            <person name="Saw J.H."/>
            <person name="Jorgensen S.L."/>
            <person name="Zaremba-Niedzwiedzka K."/>
            <person name="Martijn J."/>
            <person name="Lind A.E."/>
            <person name="van Eijk R."/>
            <person name="Schleper C."/>
            <person name="Guy L."/>
            <person name="Ettema T.J."/>
        </authorList>
    </citation>
    <scope>NUCLEOTIDE SEQUENCE</scope>
</reference>
<protein>
    <recommendedName>
        <fullName evidence="1">Gfo/Idh/MocA-like oxidoreductase C-terminal domain-containing protein</fullName>
    </recommendedName>
</protein>
<sequence>MDRLEELEKASGKKIFTILQLRMHPSIIALKEKIINLNSSDKYEIILTYITPRGPWYLQSWKGDISKSGGIATNIGIHFFDILIWIFGTVVKSEVYFSKPKKMSGFLELKKANIRWYLSTDVNDLQSGSHAIRKITIDGEKIDFSSGFTNLHTKVYENIFQGKGYGIKEAKPSI</sequence>
<organism evidence="2">
    <name type="scientific">marine sediment metagenome</name>
    <dbReference type="NCBI Taxonomy" id="412755"/>
    <lineage>
        <taxon>unclassified sequences</taxon>
        <taxon>metagenomes</taxon>
        <taxon>ecological metagenomes</taxon>
    </lineage>
</organism>
<dbReference type="InterPro" id="IPR052515">
    <property type="entry name" value="Gfo/Idh/MocA_Oxidoreductase"/>
</dbReference>
<evidence type="ECO:0000313" key="2">
    <source>
        <dbReference type="EMBL" id="KKN19482.1"/>
    </source>
</evidence>
<dbReference type="Gene3D" id="3.30.360.10">
    <property type="entry name" value="Dihydrodipicolinate Reductase, domain 2"/>
    <property type="match status" value="1"/>
</dbReference>
<dbReference type="AlphaFoldDB" id="A0A0F9P4Z3"/>
<accession>A0A0F9P4Z3</accession>
<dbReference type="InterPro" id="IPR004104">
    <property type="entry name" value="Gfo/Idh/MocA-like_OxRdtase_C"/>
</dbReference>
<comment type="caution">
    <text evidence="2">The sequence shown here is derived from an EMBL/GenBank/DDBJ whole genome shotgun (WGS) entry which is preliminary data.</text>
</comment>
<evidence type="ECO:0000259" key="1">
    <source>
        <dbReference type="Pfam" id="PF02894"/>
    </source>
</evidence>
<name>A0A0F9P4Z3_9ZZZZ</name>
<proteinExistence type="predicted"/>
<dbReference type="SUPFAM" id="SSF55347">
    <property type="entry name" value="Glyceraldehyde-3-phosphate dehydrogenase-like, C-terminal domain"/>
    <property type="match status" value="1"/>
</dbReference>
<dbReference type="Pfam" id="PF02894">
    <property type="entry name" value="GFO_IDH_MocA_C"/>
    <property type="match status" value="1"/>
</dbReference>
<dbReference type="PANTHER" id="PTHR43249">
    <property type="entry name" value="UDP-N-ACETYL-2-AMINO-2-DEOXY-D-GLUCURONATE OXIDASE"/>
    <property type="match status" value="1"/>
</dbReference>
<feature type="non-terminal residue" evidence="2">
    <location>
        <position position="174"/>
    </location>
</feature>
<dbReference type="EMBL" id="LAZR01003330">
    <property type="protein sequence ID" value="KKN19482.1"/>
    <property type="molecule type" value="Genomic_DNA"/>
</dbReference>
<dbReference type="PANTHER" id="PTHR43249:SF1">
    <property type="entry name" value="D-GLUCOSIDE 3-DEHYDROGENASE"/>
    <property type="match status" value="1"/>
</dbReference>
<gene>
    <name evidence="2" type="ORF">LCGC14_0945230</name>
</gene>